<dbReference type="Proteomes" id="UP000015106">
    <property type="component" value="Chromosome 6"/>
</dbReference>
<sequence>MSISKLATTGQTTPCTVRLLGRIEGIEVLILVDSGSSNSFLSEQSAARMQAAVQPLAPVPVKIADGGTLSCTGILPQCKWKTQGQVFQSDLRVLSLGCYDMVVGMDWLEQCGPMWVDWTNKTLQFIHEGKEVLLTGIQLGLQSVPEVSAAQLKAMEAEGDILHFVTLCAMAPEETNKEKLPTEVQTVLDDFQVVFTEPTGLPQHRDCCQGPSSVLNDFQVVFTRSHCCQGPSQLTYGHTVTPRSRRRRSKTRSKKCSRPD</sequence>
<dbReference type="Gene3D" id="2.40.70.10">
    <property type="entry name" value="Acid Proteases"/>
    <property type="match status" value="1"/>
</dbReference>
<feature type="compositionally biased region" description="Basic residues" evidence="1">
    <location>
        <begin position="243"/>
        <end position="260"/>
    </location>
</feature>
<dbReference type="PANTHER" id="PTHR15503">
    <property type="entry name" value="LDOC1 RELATED"/>
    <property type="match status" value="1"/>
</dbReference>
<proteinExistence type="predicted"/>
<dbReference type="Pfam" id="PF08284">
    <property type="entry name" value="RVP_2"/>
    <property type="match status" value="1"/>
</dbReference>
<dbReference type="PANTHER" id="PTHR15503:SF22">
    <property type="entry name" value="TRANSPOSON TY3-I GAG POLYPROTEIN"/>
    <property type="match status" value="1"/>
</dbReference>
<dbReference type="CDD" id="cd00303">
    <property type="entry name" value="retropepsin_like"/>
    <property type="match status" value="1"/>
</dbReference>
<reference evidence="2" key="3">
    <citation type="submission" date="2022-06" db="UniProtKB">
        <authorList>
            <consortium name="EnsemblPlants"/>
        </authorList>
    </citation>
    <scope>IDENTIFICATION</scope>
</reference>
<organism evidence="2 3">
    <name type="scientific">Triticum urartu</name>
    <name type="common">Red wild einkorn</name>
    <name type="synonym">Crithodium urartu</name>
    <dbReference type="NCBI Taxonomy" id="4572"/>
    <lineage>
        <taxon>Eukaryota</taxon>
        <taxon>Viridiplantae</taxon>
        <taxon>Streptophyta</taxon>
        <taxon>Embryophyta</taxon>
        <taxon>Tracheophyta</taxon>
        <taxon>Spermatophyta</taxon>
        <taxon>Magnoliopsida</taxon>
        <taxon>Liliopsida</taxon>
        <taxon>Poales</taxon>
        <taxon>Poaceae</taxon>
        <taxon>BOP clade</taxon>
        <taxon>Pooideae</taxon>
        <taxon>Triticodae</taxon>
        <taxon>Triticeae</taxon>
        <taxon>Triticinae</taxon>
        <taxon>Triticum</taxon>
    </lineage>
</organism>
<reference evidence="3" key="1">
    <citation type="journal article" date="2013" name="Nature">
        <title>Draft genome of the wheat A-genome progenitor Triticum urartu.</title>
        <authorList>
            <person name="Ling H.Q."/>
            <person name="Zhao S."/>
            <person name="Liu D."/>
            <person name="Wang J."/>
            <person name="Sun H."/>
            <person name="Zhang C."/>
            <person name="Fan H."/>
            <person name="Li D."/>
            <person name="Dong L."/>
            <person name="Tao Y."/>
            <person name="Gao C."/>
            <person name="Wu H."/>
            <person name="Li Y."/>
            <person name="Cui Y."/>
            <person name="Guo X."/>
            <person name="Zheng S."/>
            <person name="Wang B."/>
            <person name="Yu K."/>
            <person name="Liang Q."/>
            <person name="Yang W."/>
            <person name="Lou X."/>
            <person name="Chen J."/>
            <person name="Feng M."/>
            <person name="Jian J."/>
            <person name="Zhang X."/>
            <person name="Luo G."/>
            <person name="Jiang Y."/>
            <person name="Liu J."/>
            <person name="Wang Z."/>
            <person name="Sha Y."/>
            <person name="Zhang B."/>
            <person name="Wu H."/>
            <person name="Tang D."/>
            <person name="Shen Q."/>
            <person name="Xue P."/>
            <person name="Zou S."/>
            <person name="Wang X."/>
            <person name="Liu X."/>
            <person name="Wang F."/>
            <person name="Yang Y."/>
            <person name="An X."/>
            <person name="Dong Z."/>
            <person name="Zhang K."/>
            <person name="Zhang X."/>
            <person name="Luo M.C."/>
            <person name="Dvorak J."/>
            <person name="Tong Y."/>
            <person name="Wang J."/>
            <person name="Yang H."/>
            <person name="Li Z."/>
            <person name="Wang D."/>
            <person name="Zhang A."/>
            <person name="Wang J."/>
        </authorList>
    </citation>
    <scope>NUCLEOTIDE SEQUENCE</scope>
    <source>
        <strain evidence="3">cv. G1812</strain>
    </source>
</reference>
<dbReference type="EnsemblPlants" id="TuG1812G0600000347.01.T01">
    <property type="protein sequence ID" value="TuG1812G0600000347.01.T01.cds267707"/>
    <property type="gene ID" value="TuG1812G0600000347.01"/>
</dbReference>
<evidence type="ECO:0000313" key="3">
    <source>
        <dbReference type="Proteomes" id="UP000015106"/>
    </source>
</evidence>
<accession>A0A8R7QJL4</accession>
<dbReference type="InterPro" id="IPR032567">
    <property type="entry name" value="RTL1-rel"/>
</dbReference>
<dbReference type="Gramene" id="TuG1812G0600000347.01.T01">
    <property type="protein sequence ID" value="TuG1812G0600000347.01.T01.cds267707"/>
    <property type="gene ID" value="TuG1812G0600000347.01"/>
</dbReference>
<keyword evidence="3" id="KW-1185">Reference proteome</keyword>
<feature type="region of interest" description="Disordered" evidence="1">
    <location>
        <begin position="238"/>
        <end position="260"/>
    </location>
</feature>
<dbReference type="SUPFAM" id="SSF50630">
    <property type="entry name" value="Acid proteases"/>
    <property type="match status" value="1"/>
</dbReference>
<dbReference type="AlphaFoldDB" id="A0A8R7QJL4"/>
<name>A0A8R7QJL4_TRIUA</name>
<dbReference type="InterPro" id="IPR021109">
    <property type="entry name" value="Peptidase_aspartic_dom_sf"/>
</dbReference>
<reference evidence="2" key="2">
    <citation type="submission" date="2018-03" db="EMBL/GenBank/DDBJ databases">
        <title>The Triticum urartu genome reveals the dynamic nature of wheat genome evolution.</title>
        <authorList>
            <person name="Ling H."/>
            <person name="Ma B."/>
            <person name="Shi X."/>
            <person name="Liu H."/>
            <person name="Dong L."/>
            <person name="Sun H."/>
            <person name="Cao Y."/>
            <person name="Gao Q."/>
            <person name="Zheng S."/>
            <person name="Li Y."/>
            <person name="Yu Y."/>
            <person name="Du H."/>
            <person name="Qi M."/>
            <person name="Li Y."/>
            <person name="Yu H."/>
            <person name="Cui Y."/>
            <person name="Wang N."/>
            <person name="Chen C."/>
            <person name="Wu H."/>
            <person name="Zhao Y."/>
            <person name="Zhang J."/>
            <person name="Li Y."/>
            <person name="Zhou W."/>
            <person name="Zhang B."/>
            <person name="Hu W."/>
            <person name="Eijk M."/>
            <person name="Tang J."/>
            <person name="Witsenboer H."/>
            <person name="Zhao S."/>
            <person name="Li Z."/>
            <person name="Zhang A."/>
            <person name="Wang D."/>
            <person name="Liang C."/>
        </authorList>
    </citation>
    <scope>NUCLEOTIDE SEQUENCE [LARGE SCALE GENOMIC DNA]</scope>
    <source>
        <strain evidence="2">cv. G1812</strain>
    </source>
</reference>
<evidence type="ECO:0000256" key="1">
    <source>
        <dbReference type="SAM" id="MobiDB-lite"/>
    </source>
</evidence>
<evidence type="ECO:0000313" key="2">
    <source>
        <dbReference type="EnsemblPlants" id="TuG1812G0600000347.01.T01.cds267707"/>
    </source>
</evidence>
<protein>
    <submittedName>
        <fullName evidence="2">Uncharacterized protein</fullName>
    </submittedName>
</protein>